<evidence type="ECO:0000313" key="3">
    <source>
        <dbReference type="EMBL" id="PZX12764.1"/>
    </source>
</evidence>
<organism evidence="3 4">
    <name type="scientific">Breznakibacter xylanolyticus</name>
    <dbReference type="NCBI Taxonomy" id="990"/>
    <lineage>
        <taxon>Bacteria</taxon>
        <taxon>Pseudomonadati</taxon>
        <taxon>Bacteroidota</taxon>
        <taxon>Bacteroidia</taxon>
        <taxon>Marinilabiliales</taxon>
        <taxon>Marinilabiliaceae</taxon>
        <taxon>Breznakibacter</taxon>
    </lineage>
</organism>
<name>A0A2W7N7A5_9BACT</name>
<feature type="domain" description="SbsA Ig-like" evidence="2">
    <location>
        <begin position="238"/>
        <end position="301"/>
    </location>
</feature>
<evidence type="ECO:0000259" key="2">
    <source>
        <dbReference type="Pfam" id="PF13205"/>
    </source>
</evidence>
<dbReference type="SUPFAM" id="SSF49452">
    <property type="entry name" value="Starch-binding domain-like"/>
    <property type="match status" value="1"/>
</dbReference>
<dbReference type="GO" id="GO:0030246">
    <property type="term" value="F:carbohydrate binding"/>
    <property type="evidence" value="ECO:0007669"/>
    <property type="project" value="InterPro"/>
</dbReference>
<dbReference type="InterPro" id="IPR013784">
    <property type="entry name" value="Carb-bd-like_fold"/>
</dbReference>
<evidence type="ECO:0000313" key="4">
    <source>
        <dbReference type="Proteomes" id="UP000249239"/>
    </source>
</evidence>
<dbReference type="PROSITE" id="PS51257">
    <property type="entry name" value="PROKAR_LIPOPROTEIN"/>
    <property type="match status" value="1"/>
</dbReference>
<keyword evidence="3" id="KW-0645">Protease</keyword>
<keyword evidence="4" id="KW-1185">Reference proteome</keyword>
<dbReference type="GO" id="GO:0004180">
    <property type="term" value="F:carboxypeptidase activity"/>
    <property type="evidence" value="ECO:0007669"/>
    <property type="project" value="UniProtKB-KW"/>
</dbReference>
<dbReference type="EMBL" id="QKZK01000030">
    <property type="protein sequence ID" value="PZX12764.1"/>
    <property type="molecule type" value="Genomic_DNA"/>
</dbReference>
<dbReference type="InterPro" id="IPR032812">
    <property type="entry name" value="SbsA_Ig"/>
</dbReference>
<evidence type="ECO:0000256" key="1">
    <source>
        <dbReference type="ARBA" id="ARBA00022729"/>
    </source>
</evidence>
<accession>A0A2W7N7A5</accession>
<dbReference type="Proteomes" id="UP000249239">
    <property type="component" value="Unassembled WGS sequence"/>
</dbReference>
<protein>
    <submittedName>
        <fullName evidence="3">Carboxypeptidase family protein</fullName>
    </submittedName>
</protein>
<comment type="caution">
    <text evidence="3">The sequence shown here is derived from an EMBL/GenBank/DDBJ whole genome shotgun (WGS) entry which is preliminary data.</text>
</comment>
<sequence length="443" mass="48350">MKKSFLLMSLAALLFVGCDKEETTVVKDSSDFSIDGYIVDGDGNIPMEGVIVKGAFGETKTDTKGYFKVSGLNHGTYSVIFEKSGFGKMIQTFNLEPNTDTPLEVNYTASTIVSMFKMDGSMETTLWKVLNNKRVVLANVPYTINLLSPNSGVTFLYNKIEGVTDANGKISVNDTLPNAMVNVSVEYADEAAGKFYSLDMDVLPKTVSKSLDVNVQSLSEVLYVIDSNIFDADGLTVNNFEVGGSLTFNFNKSIDSKSTATLYNSSDSRDVAAVVTVSGSKLTIDPIGDLNKKKQYRVKLDVVSGDDEVTKTYYFTTVGAVESLAKVEGLTLENDFKVYEDTKTVNVEFSIVDGASYYEVFGKYGTQTEFLKFDVVSHTTSSTATKEKASLYLYDELPNMNIPSGKMFAEGNKYTIIVRAVANNGDILGEFSNPLVIAKNVTN</sequence>
<dbReference type="AlphaFoldDB" id="A0A2W7N7A5"/>
<dbReference type="Gene3D" id="2.60.40.1120">
    <property type="entry name" value="Carboxypeptidase-like, regulatory domain"/>
    <property type="match status" value="1"/>
</dbReference>
<gene>
    <name evidence="3" type="ORF">LX69_02855</name>
</gene>
<dbReference type="Pfam" id="PF13205">
    <property type="entry name" value="Big_5"/>
    <property type="match status" value="1"/>
</dbReference>
<reference evidence="3 4" key="1">
    <citation type="submission" date="2018-06" db="EMBL/GenBank/DDBJ databases">
        <title>Genomic Encyclopedia of Archaeal and Bacterial Type Strains, Phase II (KMG-II): from individual species to whole genera.</title>
        <authorList>
            <person name="Goeker M."/>
        </authorList>
    </citation>
    <scope>NUCLEOTIDE SEQUENCE [LARGE SCALE GENOMIC DNA]</scope>
    <source>
        <strain evidence="3 4">DSM 6779</strain>
    </source>
</reference>
<keyword evidence="3" id="KW-0121">Carboxypeptidase</keyword>
<proteinExistence type="predicted"/>
<keyword evidence="1" id="KW-0732">Signal</keyword>
<dbReference type="RefSeq" id="WP_111446671.1">
    <property type="nucleotide sequence ID" value="NZ_QKZK01000030.1"/>
</dbReference>
<keyword evidence="3" id="KW-0378">Hydrolase</keyword>